<organism evidence="1 2">
    <name type="scientific">Armillaria borealis</name>
    <dbReference type="NCBI Taxonomy" id="47425"/>
    <lineage>
        <taxon>Eukaryota</taxon>
        <taxon>Fungi</taxon>
        <taxon>Dikarya</taxon>
        <taxon>Basidiomycota</taxon>
        <taxon>Agaricomycotina</taxon>
        <taxon>Agaricomycetes</taxon>
        <taxon>Agaricomycetidae</taxon>
        <taxon>Agaricales</taxon>
        <taxon>Marasmiineae</taxon>
        <taxon>Physalacriaceae</taxon>
        <taxon>Armillaria</taxon>
    </lineage>
</organism>
<comment type="caution">
    <text evidence="1">The sequence shown here is derived from an EMBL/GenBank/DDBJ whole genome shotgun (WGS) entry which is preliminary data.</text>
</comment>
<evidence type="ECO:0000313" key="2">
    <source>
        <dbReference type="Proteomes" id="UP001175226"/>
    </source>
</evidence>
<reference evidence="1" key="1">
    <citation type="submission" date="2023-06" db="EMBL/GenBank/DDBJ databases">
        <authorList>
            <consortium name="Lawrence Berkeley National Laboratory"/>
            <person name="Ahrendt S."/>
            <person name="Sahu N."/>
            <person name="Indic B."/>
            <person name="Wong-Bajracharya J."/>
            <person name="Merenyi Z."/>
            <person name="Ke H.-M."/>
            <person name="Monk M."/>
            <person name="Kocsube S."/>
            <person name="Drula E."/>
            <person name="Lipzen A."/>
            <person name="Balint B."/>
            <person name="Henrissat B."/>
            <person name="Andreopoulos B."/>
            <person name="Martin F.M."/>
            <person name="Harder C.B."/>
            <person name="Rigling D."/>
            <person name="Ford K.L."/>
            <person name="Foster G.D."/>
            <person name="Pangilinan J."/>
            <person name="Papanicolaou A."/>
            <person name="Barry K."/>
            <person name="LaButti K."/>
            <person name="Viragh M."/>
            <person name="Koriabine M."/>
            <person name="Yan M."/>
            <person name="Riley R."/>
            <person name="Champramary S."/>
            <person name="Plett K.L."/>
            <person name="Tsai I.J."/>
            <person name="Slot J."/>
            <person name="Sipos G."/>
            <person name="Plett J."/>
            <person name="Nagy L.G."/>
            <person name="Grigoriev I.V."/>
        </authorList>
    </citation>
    <scope>NUCLEOTIDE SEQUENCE</scope>
    <source>
        <strain evidence="1">FPL87.14</strain>
    </source>
</reference>
<accession>A0AA39IX14</accession>
<dbReference type="Proteomes" id="UP001175226">
    <property type="component" value="Unassembled WGS sequence"/>
</dbReference>
<dbReference type="AlphaFoldDB" id="A0AA39IX14"/>
<keyword evidence="2" id="KW-1185">Reference proteome</keyword>
<gene>
    <name evidence="1" type="ORF">EV421DRAFT_1743754</name>
</gene>
<dbReference type="EMBL" id="JAUEPT010000135">
    <property type="protein sequence ID" value="KAK0430734.1"/>
    <property type="molecule type" value="Genomic_DNA"/>
</dbReference>
<sequence length="479" mass="53233">MYIMDGSCRTIKQVVRHWGCSVGKECLVGSIRFRNGRQYLWGLLEPDFVLADPAVECDIVVEPDQARVKRATGPGLRKSRPRVSLRDAINPLSLSPPSRPFYSTPSLLLGKLTGRPADATLKIATAAQSGSTEYLNSSENEYSYFIPHLDIVLGVVAPGLTDFSLGDRQRTHRRLVSFNPGNCEAVWEPTWSGNPSIPFPGPWTVTSREDSSTSRSILLIQLSQRRTSATAEEAQGPATFAYCALSAPLLLDKESFPQRHATVLRLSRRKPYLMQYGTGVVSVVIRPISIFDLALHLEMLDAENGFDYLEDRSLSYLGPALGLHEDRNIRPPKAKLRIDVPLFQCGAALARTSGVGCNLSSLPERLYTSPSYGVEMESYGSGGFSLFRLDDCKLLAGGVGFRLDGRPQSLLRPIWKICLFAYYLNTTTTGPTMAERVFMVTVNQHAHHQLTNHEWSGPWFRDIPSIITAHPAYRTYTHK</sequence>
<evidence type="ECO:0000313" key="1">
    <source>
        <dbReference type="EMBL" id="KAK0430734.1"/>
    </source>
</evidence>
<name>A0AA39IX14_9AGAR</name>
<protein>
    <submittedName>
        <fullName evidence="1">Uncharacterized protein</fullName>
    </submittedName>
</protein>
<proteinExistence type="predicted"/>